<gene>
    <name evidence="4" type="primary">A06g504050.1_BraROA</name>
    <name evidence="4" type="ORF">IGI04_023170</name>
</gene>
<protein>
    <recommendedName>
        <fullName evidence="3">Putative plant transposon protein domain-containing protein</fullName>
    </recommendedName>
</protein>
<feature type="domain" description="Putative plant transposon protein" evidence="3">
    <location>
        <begin position="389"/>
        <end position="528"/>
    </location>
</feature>
<keyword evidence="2" id="KW-1133">Transmembrane helix</keyword>
<organism evidence="4 5">
    <name type="scientific">Brassica rapa subsp. trilocularis</name>
    <dbReference type="NCBI Taxonomy" id="1813537"/>
    <lineage>
        <taxon>Eukaryota</taxon>
        <taxon>Viridiplantae</taxon>
        <taxon>Streptophyta</taxon>
        <taxon>Embryophyta</taxon>
        <taxon>Tracheophyta</taxon>
        <taxon>Spermatophyta</taxon>
        <taxon>Magnoliopsida</taxon>
        <taxon>eudicotyledons</taxon>
        <taxon>Gunneridae</taxon>
        <taxon>Pentapetalae</taxon>
        <taxon>rosids</taxon>
        <taxon>malvids</taxon>
        <taxon>Brassicales</taxon>
        <taxon>Brassicaceae</taxon>
        <taxon>Brassiceae</taxon>
        <taxon>Brassica</taxon>
    </lineage>
</organism>
<name>A0ABQ7M3P3_BRACM</name>
<feature type="compositionally biased region" description="Acidic residues" evidence="1">
    <location>
        <begin position="283"/>
        <end position="293"/>
    </location>
</feature>
<evidence type="ECO:0000256" key="1">
    <source>
        <dbReference type="SAM" id="MobiDB-lite"/>
    </source>
</evidence>
<dbReference type="Proteomes" id="UP000823674">
    <property type="component" value="Chromosome A06"/>
</dbReference>
<evidence type="ECO:0000313" key="4">
    <source>
        <dbReference type="EMBL" id="KAG5393207.1"/>
    </source>
</evidence>
<feature type="non-terminal residue" evidence="4">
    <location>
        <position position="583"/>
    </location>
</feature>
<evidence type="ECO:0000313" key="5">
    <source>
        <dbReference type="Proteomes" id="UP000823674"/>
    </source>
</evidence>
<sequence length="583" mass="65967">MTEQERVQKQVELKMNCLNELLTKEMDKSKLLENQLADNLKKVRMLTTGTTTLDHLLTIGQCPSSNWGLGFQGATSKSAEETVFVKGSSNEKEIQTTTKYKWEAISVSLLWTLKDILEYVFWQGAFVAVPFCVLHRLQGHDYQSHKFSLSQTEVLSIFCLKNMAVSIARFQHFGSNVFGPLLLCLTGLVSMIRVIFEECMMQLSSSVTSLSLSLSLSLSPAQSISLTSNMQPTRRSSRLMKLKNVEATPMNTFDLSSGSSSRKRSRRRVSAGDTASLPKNVELEVESLSDGESSDDHSDEAPMAADTPPNRSKEQRFEESRNLYQTKAQFYPELMRPTRMPMTERFFSIEATERFRELRGRNFIPQQSISLTDENLSDVIRIVIGAGLIHTLTDLDPYQPNVIREFLANLPEAEERDDGVAVYVRGFLVDFSPSLINSMYCIPGFEEDPNWMDERLDEVCGFLTDGRIRRGENMSSKYLTATNQVLYKLVCSNWIPTRNYTSMNQRRLRFVYMLHHHDGFDFGKLVIHFQRTITPDLLHDEFTGTPKLVVKDVKAGRGSGADSSAASLEDDINRTIAGLKAIR</sequence>
<dbReference type="Pfam" id="PF20167">
    <property type="entry name" value="Transposase_32"/>
    <property type="match status" value="1"/>
</dbReference>
<evidence type="ECO:0000256" key="2">
    <source>
        <dbReference type="SAM" id="Phobius"/>
    </source>
</evidence>
<keyword evidence="2" id="KW-0812">Transmembrane</keyword>
<reference evidence="4 5" key="1">
    <citation type="submission" date="2021-03" db="EMBL/GenBank/DDBJ databases">
        <authorList>
            <person name="King G.J."/>
            <person name="Bancroft I."/>
            <person name="Baten A."/>
            <person name="Bloomfield J."/>
            <person name="Borpatragohain P."/>
            <person name="He Z."/>
            <person name="Irish N."/>
            <person name="Irwin J."/>
            <person name="Liu K."/>
            <person name="Mauleon R.P."/>
            <person name="Moore J."/>
            <person name="Morris R."/>
            <person name="Ostergaard L."/>
            <person name="Wang B."/>
            <person name="Wells R."/>
        </authorList>
    </citation>
    <scope>NUCLEOTIDE SEQUENCE [LARGE SCALE GENOMIC DNA]</scope>
    <source>
        <strain evidence="4">R-o-18</strain>
        <tissue evidence="4">Leaf</tissue>
    </source>
</reference>
<keyword evidence="5" id="KW-1185">Reference proteome</keyword>
<comment type="caution">
    <text evidence="4">The sequence shown here is derived from an EMBL/GenBank/DDBJ whole genome shotgun (WGS) entry which is preliminary data.</text>
</comment>
<dbReference type="InterPro" id="IPR046796">
    <property type="entry name" value="Transposase_32_dom"/>
</dbReference>
<keyword evidence="2" id="KW-0472">Membrane</keyword>
<evidence type="ECO:0000259" key="3">
    <source>
        <dbReference type="Pfam" id="PF20167"/>
    </source>
</evidence>
<proteinExistence type="predicted"/>
<dbReference type="EMBL" id="JADBGQ010000006">
    <property type="protein sequence ID" value="KAG5393207.1"/>
    <property type="molecule type" value="Genomic_DNA"/>
</dbReference>
<feature type="compositionally biased region" description="Basic and acidic residues" evidence="1">
    <location>
        <begin position="311"/>
        <end position="321"/>
    </location>
</feature>
<feature type="transmembrane region" description="Helical" evidence="2">
    <location>
        <begin position="177"/>
        <end position="196"/>
    </location>
</feature>
<accession>A0ABQ7M3P3</accession>
<feature type="region of interest" description="Disordered" evidence="1">
    <location>
        <begin position="250"/>
        <end position="322"/>
    </location>
</feature>